<accession>A0A2K4FEE8</accession>
<comment type="caution">
    <text evidence="2">The sequence shown here is derived from an EMBL/GenBank/DDBJ whole genome shotgun (WGS) entry which is preliminary data.</text>
</comment>
<protein>
    <recommendedName>
        <fullName evidence="1">DUF7147 domain-containing protein</fullName>
    </recommendedName>
</protein>
<reference evidence="2 3" key="1">
    <citation type="submission" date="2017-08" db="EMBL/GenBank/DDBJ databases">
        <title>Draft genome sequences of 64 type strains of genus Staph aureus.</title>
        <authorList>
            <person name="Cole K."/>
            <person name="Golubchik T."/>
            <person name="Russell J."/>
            <person name="Foster D."/>
            <person name="Llewelyn M."/>
            <person name="Wilson D."/>
            <person name="Crook D."/>
            <person name="Paul J."/>
        </authorList>
    </citation>
    <scope>NUCLEOTIDE SEQUENCE [LARGE SCALE GENOMIC DNA]</scope>
    <source>
        <strain evidence="2 3">DSM 29875</strain>
    </source>
</reference>
<dbReference type="RefSeq" id="WP_103371061.1">
    <property type="nucleotide sequence ID" value="NZ_CBCRVO010000001.1"/>
</dbReference>
<evidence type="ECO:0000259" key="1">
    <source>
        <dbReference type="Pfam" id="PF23648"/>
    </source>
</evidence>
<dbReference type="AlphaFoldDB" id="A0A2K4FEE8"/>
<dbReference type="Pfam" id="PF23648">
    <property type="entry name" value="DUF7147"/>
    <property type="match status" value="1"/>
</dbReference>
<evidence type="ECO:0000313" key="2">
    <source>
        <dbReference type="EMBL" id="POA09728.1"/>
    </source>
</evidence>
<gene>
    <name evidence="2" type="ORF">CD039_03005</name>
</gene>
<evidence type="ECO:0000313" key="3">
    <source>
        <dbReference type="Proteomes" id="UP000242712"/>
    </source>
</evidence>
<feature type="domain" description="DUF7147" evidence="1">
    <location>
        <begin position="1"/>
        <end position="125"/>
    </location>
</feature>
<dbReference type="InterPro" id="IPR055571">
    <property type="entry name" value="DUF7147"/>
</dbReference>
<proteinExistence type="predicted"/>
<dbReference type="EMBL" id="PPPX01000001">
    <property type="protein sequence ID" value="POA09728.1"/>
    <property type="molecule type" value="Genomic_DNA"/>
</dbReference>
<name>A0A2K4FEE8_9STAP</name>
<sequence length="129" mass="15271">MKQSFIPIGHGLTDLFEFLTLMEYNAERVSKMVYFHTPLSDEKRSSVALVMNPTSEQHFQAMYLMQDAVRYPYPETNKKFEMLNEQAEAYNIPVKEVDVHAPEEYPELELYYNYLTSVLRLQNWIPPLQ</sequence>
<dbReference type="Proteomes" id="UP000242712">
    <property type="component" value="Unassembled WGS sequence"/>
</dbReference>
<organism evidence="2 3">
    <name type="scientific">Staphylococcus argensis</name>
    <dbReference type="NCBI Taxonomy" id="1607738"/>
    <lineage>
        <taxon>Bacteria</taxon>
        <taxon>Bacillati</taxon>
        <taxon>Bacillota</taxon>
        <taxon>Bacilli</taxon>
        <taxon>Bacillales</taxon>
        <taxon>Staphylococcaceae</taxon>
        <taxon>Staphylococcus</taxon>
    </lineage>
</organism>
<dbReference type="GeneID" id="98297307"/>
<dbReference type="OrthoDB" id="2427086at2"/>
<keyword evidence="3" id="KW-1185">Reference proteome</keyword>